<evidence type="ECO:0000313" key="2">
    <source>
        <dbReference type="Proteomes" id="UP000824533"/>
    </source>
</evidence>
<organism evidence="1 2">
    <name type="scientific">Dendrolimus kikuchii</name>
    <dbReference type="NCBI Taxonomy" id="765133"/>
    <lineage>
        <taxon>Eukaryota</taxon>
        <taxon>Metazoa</taxon>
        <taxon>Ecdysozoa</taxon>
        <taxon>Arthropoda</taxon>
        <taxon>Hexapoda</taxon>
        <taxon>Insecta</taxon>
        <taxon>Pterygota</taxon>
        <taxon>Neoptera</taxon>
        <taxon>Endopterygota</taxon>
        <taxon>Lepidoptera</taxon>
        <taxon>Glossata</taxon>
        <taxon>Ditrysia</taxon>
        <taxon>Bombycoidea</taxon>
        <taxon>Lasiocampidae</taxon>
        <taxon>Dendrolimus</taxon>
    </lineage>
</organism>
<comment type="caution">
    <text evidence="1">The sequence shown here is derived from an EMBL/GenBank/DDBJ whole genome shotgun (WGS) entry which is preliminary data.</text>
</comment>
<keyword evidence="2" id="KW-1185">Reference proteome</keyword>
<name>A0ACC1D9Q3_9NEOP</name>
<sequence>MAKFICLCLLVYIFSVVHTKHIHPRSVVYVTDSAGSEVVAYRENEVPIDVIQNIKPSRFVPINSALFFINYPPCENGFERDVLGVCREVWE</sequence>
<reference evidence="1 2" key="1">
    <citation type="journal article" date="2021" name="Front. Genet.">
        <title>Chromosome-Level Genome Assembly Reveals Significant Gene Expansion in the Toll and IMD Signaling Pathways of Dendrolimus kikuchii.</title>
        <authorList>
            <person name="Zhou J."/>
            <person name="Wu P."/>
            <person name="Xiong Z."/>
            <person name="Liu N."/>
            <person name="Zhao N."/>
            <person name="Ji M."/>
            <person name="Qiu Y."/>
            <person name="Yang B."/>
        </authorList>
    </citation>
    <scope>NUCLEOTIDE SEQUENCE [LARGE SCALE GENOMIC DNA]</scope>
    <source>
        <strain evidence="1">Ann1</strain>
    </source>
</reference>
<proteinExistence type="predicted"/>
<accession>A0ACC1D9Q3</accession>
<evidence type="ECO:0000313" key="1">
    <source>
        <dbReference type="EMBL" id="KAJ0180648.1"/>
    </source>
</evidence>
<gene>
    <name evidence="1" type="ORF">K1T71_004052</name>
</gene>
<dbReference type="EMBL" id="CM034392">
    <property type="protein sequence ID" value="KAJ0180648.1"/>
    <property type="molecule type" value="Genomic_DNA"/>
</dbReference>
<protein>
    <submittedName>
        <fullName evidence="1">Uncharacterized protein</fullName>
    </submittedName>
</protein>
<dbReference type="Proteomes" id="UP000824533">
    <property type="component" value="Linkage Group LG06"/>
</dbReference>